<dbReference type="EMBL" id="JAEPRB010001171">
    <property type="protein sequence ID" value="KAG2206922.1"/>
    <property type="molecule type" value="Genomic_DNA"/>
</dbReference>
<dbReference type="AlphaFoldDB" id="A0A8H7RAT9"/>
<gene>
    <name evidence="1" type="ORF">INT45_013404</name>
</gene>
<sequence length="84" mass="9562">MLPKVLQTIASSFAGSFHNLYLGTCKRMIELWRRLLNPTTRKPLLTKDHFAEMQREAELIELPPGFEISNSKIGGHFAFMKGAE</sequence>
<evidence type="ECO:0000313" key="2">
    <source>
        <dbReference type="Proteomes" id="UP000646827"/>
    </source>
</evidence>
<dbReference type="Proteomes" id="UP000646827">
    <property type="component" value="Unassembled WGS sequence"/>
</dbReference>
<reference evidence="1 2" key="1">
    <citation type="submission" date="2020-12" db="EMBL/GenBank/DDBJ databases">
        <title>Metabolic potential, ecology and presence of endohyphal bacteria is reflected in genomic diversity of Mucoromycotina.</title>
        <authorList>
            <person name="Muszewska A."/>
            <person name="Okrasinska A."/>
            <person name="Steczkiewicz K."/>
            <person name="Drgas O."/>
            <person name="Orlowska M."/>
            <person name="Perlinska-Lenart U."/>
            <person name="Aleksandrzak-Piekarczyk T."/>
            <person name="Szatraj K."/>
            <person name="Zielenkiewicz U."/>
            <person name="Pilsyk S."/>
            <person name="Malc E."/>
            <person name="Mieczkowski P."/>
            <person name="Kruszewska J.S."/>
            <person name="Biernat P."/>
            <person name="Pawlowska J."/>
        </authorList>
    </citation>
    <scope>NUCLEOTIDE SEQUENCE [LARGE SCALE GENOMIC DNA]</scope>
    <source>
        <strain evidence="1 2">CBS 142.35</strain>
    </source>
</reference>
<evidence type="ECO:0000313" key="1">
    <source>
        <dbReference type="EMBL" id="KAG2206922.1"/>
    </source>
</evidence>
<dbReference type="OrthoDB" id="3248986at2759"/>
<name>A0A8H7RAT9_9FUNG</name>
<comment type="caution">
    <text evidence="1">The sequence shown here is derived from an EMBL/GenBank/DDBJ whole genome shotgun (WGS) entry which is preliminary data.</text>
</comment>
<keyword evidence="2" id="KW-1185">Reference proteome</keyword>
<accession>A0A8H7RAT9</accession>
<protein>
    <submittedName>
        <fullName evidence="1">Uncharacterized protein</fullName>
    </submittedName>
</protein>
<proteinExistence type="predicted"/>
<organism evidence="1 2">
    <name type="scientific">Circinella minor</name>
    <dbReference type="NCBI Taxonomy" id="1195481"/>
    <lineage>
        <taxon>Eukaryota</taxon>
        <taxon>Fungi</taxon>
        <taxon>Fungi incertae sedis</taxon>
        <taxon>Mucoromycota</taxon>
        <taxon>Mucoromycotina</taxon>
        <taxon>Mucoromycetes</taxon>
        <taxon>Mucorales</taxon>
        <taxon>Lichtheimiaceae</taxon>
        <taxon>Circinella</taxon>
    </lineage>
</organism>